<dbReference type="AlphaFoldDB" id="A0A485LC92"/>
<dbReference type="Proteomes" id="UP000332933">
    <property type="component" value="Unassembled WGS sequence"/>
</dbReference>
<dbReference type="GO" id="GO:0005344">
    <property type="term" value="F:oxygen carrier activity"/>
    <property type="evidence" value="ECO:0007669"/>
    <property type="project" value="UniProtKB-KW"/>
</dbReference>
<evidence type="ECO:0000313" key="5">
    <source>
        <dbReference type="EMBL" id="VFT95687.1"/>
    </source>
</evidence>
<evidence type="ECO:0000256" key="2">
    <source>
        <dbReference type="SAM" id="MobiDB-lite"/>
    </source>
</evidence>
<evidence type="ECO:0000256" key="1">
    <source>
        <dbReference type="RuleBase" id="RU000356"/>
    </source>
</evidence>
<keyword evidence="1" id="KW-0479">Metal-binding</keyword>
<evidence type="ECO:0000259" key="3">
    <source>
        <dbReference type="Pfam" id="PF00042"/>
    </source>
</evidence>
<dbReference type="InterPro" id="IPR044399">
    <property type="entry name" value="Mb-like_M"/>
</dbReference>
<dbReference type="GO" id="GO:0020037">
    <property type="term" value="F:heme binding"/>
    <property type="evidence" value="ECO:0007669"/>
    <property type="project" value="InterPro"/>
</dbReference>
<dbReference type="EMBL" id="CAADRA010006448">
    <property type="protein sequence ID" value="VFT95687.1"/>
    <property type="molecule type" value="Genomic_DNA"/>
</dbReference>
<dbReference type="CDD" id="cd01040">
    <property type="entry name" value="Mb-like"/>
    <property type="match status" value="1"/>
</dbReference>
<reference evidence="4" key="2">
    <citation type="submission" date="2019-06" db="EMBL/GenBank/DDBJ databases">
        <title>Genomics analysis of Aphanomyces spp. identifies a new class of oomycete effector associated with host adaptation.</title>
        <authorList>
            <person name="Gaulin E."/>
        </authorList>
    </citation>
    <scope>NUCLEOTIDE SEQUENCE</scope>
    <source>
        <strain evidence="4">CBS 578.67</strain>
    </source>
</reference>
<keyword evidence="1" id="KW-0349">Heme</keyword>
<dbReference type="OrthoDB" id="60449at2759"/>
<protein>
    <submittedName>
        <fullName evidence="5">Aste57867_18957 protein</fullName>
    </submittedName>
</protein>
<dbReference type="SUPFAM" id="SSF46458">
    <property type="entry name" value="Globin-like"/>
    <property type="match status" value="1"/>
</dbReference>
<accession>A0A485LC92</accession>
<dbReference type="Gene3D" id="1.10.490.10">
    <property type="entry name" value="Globins"/>
    <property type="match status" value="1"/>
</dbReference>
<feature type="compositionally biased region" description="Basic and acidic residues" evidence="2">
    <location>
        <begin position="246"/>
        <end position="296"/>
    </location>
</feature>
<feature type="domain" description="Globin" evidence="3">
    <location>
        <begin position="120"/>
        <end position="217"/>
    </location>
</feature>
<keyword evidence="1" id="KW-0813">Transport</keyword>
<sequence length="307" mass="34652">MGHRHSSSSRSSDGRAQKMSVVSTVMRSIGLASTRGDDDVMSVISKVSPVTETDWAGDFHRPMATSDQYQHYMPPNMPLCPTYQNNYLKECNRSWKIICKASTAKMKSYNKDGIVLFYDEFFHRLFQRDPGFEEIFPGIRKRIEVLIKAMKFILNDSGASAALVTQRCHNLGHRHRTIPKVRPHHFAAYASTFVEVAMFWLDIEATPDVGEAWSNLVGFNLKFMLQSFLANAVDETEWNQNIVEPVKPDEKTKAAAKGKDSKAKGKPKKRDEKKQTKTDDERGTKSMKAKQDDTKVARPLSSTRGGG</sequence>
<dbReference type="InterPro" id="IPR009050">
    <property type="entry name" value="Globin-like_sf"/>
</dbReference>
<dbReference type="Pfam" id="PF00042">
    <property type="entry name" value="Globin"/>
    <property type="match status" value="1"/>
</dbReference>
<feature type="region of interest" description="Disordered" evidence="2">
    <location>
        <begin position="246"/>
        <end position="307"/>
    </location>
</feature>
<dbReference type="GO" id="GO:0019825">
    <property type="term" value="F:oxygen binding"/>
    <property type="evidence" value="ECO:0007669"/>
    <property type="project" value="InterPro"/>
</dbReference>
<evidence type="ECO:0000313" key="4">
    <source>
        <dbReference type="EMBL" id="KAF0689626.1"/>
    </source>
</evidence>
<evidence type="ECO:0000313" key="6">
    <source>
        <dbReference type="Proteomes" id="UP000332933"/>
    </source>
</evidence>
<dbReference type="InterPro" id="IPR012292">
    <property type="entry name" value="Globin/Proto"/>
</dbReference>
<gene>
    <name evidence="5" type="primary">Aste57867_18957</name>
    <name evidence="4" type="ORF">As57867_018893</name>
    <name evidence="5" type="ORF">ASTE57867_18957</name>
</gene>
<keyword evidence="6" id="KW-1185">Reference proteome</keyword>
<name>A0A485LC92_9STRA</name>
<comment type="similarity">
    <text evidence="1">Belongs to the globin family.</text>
</comment>
<dbReference type="InterPro" id="IPR000971">
    <property type="entry name" value="Globin"/>
</dbReference>
<organism evidence="5 6">
    <name type="scientific">Aphanomyces stellatus</name>
    <dbReference type="NCBI Taxonomy" id="120398"/>
    <lineage>
        <taxon>Eukaryota</taxon>
        <taxon>Sar</taxon>
        <taxon>Stramenopiles</taxon>
        <taxon>Oomycota</taxon>
        <taxon>Saprolegniomycetes</taxon>
        <taxon>Saprolegniales</taxon>
        <taxon>Verrucalvaceae</taxon>
        <taxon>Aphanomyces</taxon>
    </lineage>
</organism>
<dbReference type="EMBL" id="VJMH01006427">
    <property type="protein sequence ID" value="KAF0689626.1"/>
    <property type="molecule type" value="Genomic_DNA"/>
</dbReference>
<reference evidence="5 6" key="1">
    <citation type="submission" date="2019-03" db="EMBL/GenBank/DDBJ databases">
        <authorList>
            <person name="Gaulin E."/>
            <person name="Dumas B."/>
        </authorList>
    </citation>
    <scope>NUCLEOTIDE SEQUENCE [LARGE SCALE GENOMIC DNA]</scope>
    <source>
        <strain evidence="5">CBS 568.67</strain>
    </source>
</reference>
<keyword evidence="1" id="KW-0408">Iron</keyword>
<keyword evidence="1" id="KW-0561">Oxygen transport</keyword>
<proteinExistence type="inferred from homology"/>